<dbReference type="Proteomes" id="UP000045706">
    <property type="component" value="Unassembled WGS sequence"/>
</dbReference>
<accession>A0A0G4LWF9</accession>
<name>A0A0G4LWF9_VERLO</name>
<dbReference type="EMBL" id="CVQI01019224">
    <property type="protein sequence ID" value="CRK26398.1"/>
    <property type="molecule type" value="Genomic_DNA"/>
</dbReference>
<evidence type="ECO:0000256" key="2">
    <source>
        <dbReference type="SAM" id="SignalP"/>
    </source>
</evidence>
<protein>
    <submittedName>
        <fullName evidence="3">Uncharacterized protein</fullName>
    </submittedName>
</protein>
<keyword evidence="2" id="KW-0732">Signal</keyword>
<proteinExistence type="predicted"/>
<reference evidence="4" key="1">
    <citation type="submission" date="2015-05" db="EMBL/GenBank/DDBJ databases">
        <authorList>
            <person name="Fogelqvist Johan"/>
        </authorList>
    </citation>
    <scope>NUCLEOTIDE SEQUENCE [LARGE SCALE GENOMIC DNA]</scope>
</reference>
<organism evidence="3 4">
    <name type="scientific">Verticillium longisporum</name>
    <name type="common">Verticillium dahliae var. longisporum</name>
    <dbReference type="NCBI Taxonomy" id="100787"/>
    <lineage>
        <taxon>Eukaryota</taxon>
        <taxon>Fungi</taxon>
        <taxon>Dikarya</taxon>
        <taxon>Ascomycota</taxon>
        <taxon>Pezizomycotina</taxon>
        <taxon>Sordariomycetes</taxon>
        <taxon>Hypocreomycetidae</taxon>
        <taxon>Glomerellales</taxon>
        <taxon>Plectosphaerellaceae</taxon>
        <taxon>Verticillium</taxon>
    </lineage>
</organism>
<feature type="chain" id="PRO_5002567150" evidence="2">
    <location>
        <begin position="21"/>
        <end position="114"/>
    </location>
</feature>
<sequence length="114" mass="12185">MRTQSVLSIIVAAVIGRVAAQEEPVTGELGDAPIVEGNPPGVVYEATREGPFAKLQDVDFEVDFRTAAQREVEEPPRFYGPQSFGPDSTRWVGTGSGGRSRMTGMQTGIGMRGT</sequence>
<feature type="signal peptide" evidence="2">
    <location>
        <begin position="1"/>
        <end position="20"/>
    </location>
</feature>
<evidence type="ECO:0000256" key="1">
    <source>
        <dbReference type="SAM" id="MobiDB-lite"/>
    </source>
</evidence>
<feature type="region of interest" description="Disordered" evidence="1">
    <location>
        <begin position="69"/>
        <end position="114"/>
    </location>
</feature>
<evidence type="ECO:0000313" key="3">
    <source>
        <dbReference type="EMBL" id="CRK26398.1"/>
    </source>
</evidence>
<evidence type="ECO:0000313" key="4">
    <source>
        <dbReference type="Proteomes" id="UP000045706"/>
    </source>
</evidence>
<dbReference type="AlphaFoldDB" id="A0A0G4LWF9"/>
<gene>
    <name evidence="3" type="ORF">BN1723_013825</name>
</gene>